<dbReference type="InterPro" id="IPR003594">
    <property type="entry name" value="HATPase_dom"/>
</dbReference>
<dbReference type="SUPFAM" id="SSF55874">
    <property type="entry name" value="ATPase domain of HSP90 chaperone/DNA topoisomerase II/histidine kinase"/>
    <property type="match status" value="1"/>
</dbReference>
<evidence type="ECO:0000256" key="7">
    <source>
        <dbReference type="ARBA" id="ARBA00022989"/>
    </source>
</evidence>
<feature type="domain" description="Histidine kinase" evidence="9">
    <location>
        <begin position="215"/>
        <end position="424"/>
    </location>
</feature>
<dbReference type="PROSITE" id="PS50109">
    <property type="entry name" value="HIS_KIN"/>
    <property type="match status" value="1"/>
</dbReference>
<evidence type="ECO:0000256" key="1">
    <source>
        <dbReference type="ARBA" id="ARBA00000085"/>
    </source>
</evidence>
<dbReference type="SMART" id="SM00388">
    <property type="entry name" value="HisKA"/>
    <property type="match status" value="1"/>
</dbReference>
<dbReference type="EMBL" id="SEWE01000020">
    <property type="protein sequence ID" value="RYU79266.1"/>
    <property type="molecule type" value="Genomic_DNA"/>
</dbReference>
<dbReference type="PANTHER" id="PTHR45436">
    <property type="entry name" value="SENSOR HISTIDINE KINASE YKOH"/>
    <property type="match status" value="1"/>
</dbReference>
<keyword evidence="4" id="KW-0808">Transferase</keyword>
<accession>A0A4Q5LAV3</accession>
<comment type="caution">
    <text evidence="10">The sequence shown here is derived from an EMBL/GenBank/DDBJ whole genome shotgun (WGS) entry which is preliminary data.</text>
</comment>
<dbReference type="EC" id="2.7.13.3" evidence="2"/>
<reference evidence="10 11" key="1">
    <citation type="submission" date="2019-02" db="EMBL/GenBank/DDBJ databases">
        <title>Bacterial novel species isolated from soil.</title>
        <authorList>
            <person name="Jung H.-Y."/>
        </authorList>
    </citation>
    <scope>NUCLEOTIDE SEQUENCE [LARGE SCALE GENOMIC DNA]</scope>
    <source>
        <strain evidence="10 11">1-3-3-3</strain>
    </source>
</reference>
<dbReference type="RefSeq" id="WP_129921196.1">
    <property type="nucleotide sequence ID" value="NZ_SEWE01000020.1"/>
</dbReference>
<feature type="transmembrane region" description="Helical" evidence="8">
    <location>
        <begin position="12"/>
        <end position="34"/>
    </location>
</feature>
<dbReference type="PANTHER" id="PTHR45436:SF5">
    <property type="entry name" value="SENSOR HISTIDINE KINASE TRCS"/>
    <property type="match status" value="1"/>
</dbReference>
<gene>
    <name evidence="10" type="ORF">EWM57_10990</name>
</gene>
<sequence length="424" mass="47407">MKLLTATTRYYLLLTAGLFALASALLYVGFGWALRNEVEELLYNRQLHIQNLVASGLPLPAAAFTDNLEYSQQPLPLGFSDTLLLDTVEREMVPYRQLTFRLQPARAVSAPQWLTLRKSLVETEDVLAVVLGVMVGVLALLLLGVVGLNRWLAGRIWSPFQRTLAALRAYDLQRHQPLNLPTPAIEEFAALNQALNSLSERLVLDYESLRQFTENAAHETQTPLAIIQAKLEQLLQAPTLMQDEGTANLVGETLRATLRLSRLHQSLTLLTRLENHQFVPTQAVPLQLEEVLRERAAMLEPLLAARQVTLTMHTEPPLPLRTMHPGLADSLLQNLLHNAIRHNYPGGQVEVFLQAKSLAISNTGPAPTGDPARFFERFQKHNLASDSPGLGLSIAQHICRYYGFKIQYAFTEVDGRHTLRVQFA</sequence>
<dbReference type="AlphaFoldDB" id="A0A4Q5LAV3"/>
<dbReference type="InterPro" id="IPR005467">
    <property type="entry name" value="His_kinase_dom"/>
</dbReference>
<dbReference type="InterPro" id="IPR003661">
    <property type="entry name" value="HisK_dim/P_dom"/>
</dbReference>
<proteinExistence type="predicted"/>
<keyword evidence="6 10" id="KW-0418">Kinase</keyword>
<keyword evidence="8" id="KW-0472">Membrane</keyword>
<dbReference type="GO" id="GO:0000155">
    <property type="term" value="F:phosphorelay sensor kinase activity"/>
    <property type="evidence" value="ECO:0007669"/>
    <property type="project" value="InterPro"/>
</dbReference>
<dbReference type="InterPro" id="IPR036890">
    <property type="entry name" value="HATPase_C_sf"/>
</dbReference>
<evidence type="ECO:0000313" key="11">
    <source>
        <dbReference type="Proteomes" id="UP000294155"/>
    </source>
</evidence>
<keyword evidence="5 8" id="KW-0812">Transmembrane</keyword>
<evidence type="ECO:0000313" key="10">
    <source>
        <dbReference type="EMBL" id="RYU79266.1"/>
    </source>
</evidence>
<dbReference type="InterPro" id="IPR050428">
    <property type="entry name" value="TCS_sensor_his_kinase"/>
</dbReference>
<dbReference type="Gene3D" id="1.10.287.130">
    <property type="match status" value="1"/>
</dbReference>
<dbReference type="OrthoDB" id="1522504at2"/>
<evidence type="ECO:0000256" key="6">
    <source>
        <dbReference type="ARBA" id="ARBA00022777"/>
    </source>
</evidence>
<keyword evidence="7 8" id="KW-1133">Transmembrane helix</keyword>
<evidence type="ECO:0000256" key="2">
    <source>
        <dbReference type="ARBA" id="ARBA00012438"/>
    </source>
</evidence>
<dbReference type="GO" id="GO:0005886">
    <property type="term" value="C:plasma membrane"/>
    <property type="evidence" value="ECO:0007669"/>
    <property type="project" value="TreeGrafter"/>
</dbReference>
<keyword evidence="11" id="KW-1185">Reference proteome</keyword>
<feature type="transmembrane region" description="Helical" evidence="8">
    <location>
        <begin position="126"/>
        <end position="148"/>
    </location>
</feature>
<evidence type="ECO:0000259" key="9">
    <source>
        <dbReference type="PROSITE" id="PS50109"/>
    </source>
</evidence>
<organism evidence="10 11">
    <name type="scientific">Hymenobacter persicinus</name>
    <dbReference type="NCBI Taxonomy" id="2025506"/>
    <lineage>
        <taxon>Bacteria</taxon>
        <taxon>Pseudomonadati</taxon>
        <taxon>Bacteroidota</taxon>
        <taxon>Cytophagia</taxon>
        <taxon>Cytophagales</taxon>
        <taxon>Hymenobacteraceae</taxon>
        <taxon>Hymenobacter</taxon>
    </lineage>
</organism>
<name>A0A4Q5LAV3_9BACT</name>
<keyword evidence="3" id="KW-0597">Phosphoprotein</keyword>
<dbReference type="SUPFAM" id="SSF47384">
    <property type="entry name" value="Homodimeric domain of signal transducing histidine kinase"/>
    <property type="match status" value="1"/>
</dbReference>
<dbReference type="SMART" id="SM00387">
    <property type="entry name" value="HATPase_c"/>
    <property type="match status" value="1"/>
</dbReference>
<protein>
    <recommendedName>
        <fullName evidence="2">histidine kinase</fullName>
        <ecNumber evidence="2">2.7.13.3</ecNumber>
    </recommendedName>
</protein>
<dbReference type="Proteomes" id="UP000294155">
    <property type="component" value="Unassembled WGS sequence"/>
</dbReference>
<dbReference type="Pfam" id="PF02518">
    <property type="entry name" value="HATPase_c"/>
    <property type="match status" value="1"/>
</dbReference>
<comment type="catalytic activity">
    <reaction evidence="1">
        <text>ATP + protein L-histidine = ADP + protein N-phospho-L-histidine.</text>
        <dbReference type="EC" id="2.7.13.3"/>
    </reaction>
</comment>
<evidence type="ECO:0000256" key="3">
    <source>
        <dbReference type="ARBA" id="ARBA00022553"/>
    </source>
</evidence>
<dbReference type="InterPro" id="IPR036097">
    <property type="entry name" value="HisK_dim/P_sf"/>
</dbReference>
<evidence type="ECO:0000256" key="8">
    <source>
        <dbReference type="SAM" id="Phobius"/>
    </source>
</evidence>
<evidence type="ECO:0000256" key="4">
    <source>
        <dbReference type="ARBA" id="ARBA00022679"/>
    </source>
</evidence>
<dbReference type="CDD" id="cd00082">
    <property type="entry name" value="HisKA"/>
    <property type="match status" value="1"/>
</dbReference>
<dbReference type="Gene3D" id="3.30.565.10">
    <property type="entry name" value="Histidine kinase-like ATPase, C-terminal domain"/>
    <property type="match status" value="1"/>
</dbReference>
<evidence type="ECO:0000256" key="5">
    <source>
        <dbReference type="ARBA" id="ARBA00022692"/>
    </source>
</evidence>